<accession>A0ABT4YYX4</accession>
<name>A0ABT4YYX4_HALEZ</name>
<gene>
    <name evidence="2" type="ORF">PM085_02170</name>
</gene>
<evidence type="ECO:0000256" key="1">
    <source>
        <dbReference type="SAM" id="MobiDB-lite"/>
    </source>
</evidence>
<protein>
    <submittedName>
        <fullName evidence="2">Uncharacterized protein</fullName>
    </submittedName>
</protein>
<reference evidence="2 3" key="1">
    <citation type="submission" date="2023-01" db="EMBL/GenBank/DDBJ databases">
        <title>Halorubrum ezzemoulense from Santa Pola, Spain.</title>
        <authorList>
            <person name="Feng Y."/>
            <person name="Louyakis A.S."/>
            <person name="Gogarten J.P."/>
        </authorList>
    </citation>
    <scope>NUCLEOTIDE SEQUENCE [LARGE SCALE GENOMIC DNA]</scope>
    <source>
        <strain evidence="2 3">AMM015</strain>
    </source>
</reference>
<dbReference type="Proteomes" id="UP001210528">
    <property type="component" value="Unassembled WGS sequence"/>
</dbReference>
<sequence>MNPGPLRIPLGEVSSHGGRGDESHIESVGEHGDRRDCADARASTRERGPRLAVQQECEDARLVGEFAVYCDRSLRECAETGIDWATARPDGGDGVSQLVMSVAVMR</sequence>
<proteinExistence type="predicted"/>
<organism evidence="2 3">
    <name type="scientific">Halorubrum ezzemoulense</name>
    <name type="common">Halorubrum chaoviator</name>
    <dbReference type="NCBI Taxonomy" id="337243"/>
    <lineage>
        <taxon>Archaea</taxon>
        <taxon>Methanobacteriati</taxon>
        <taxon>Methanobacteriota</taxon>
        <taxon>Stenosarchaea group</taxon>
        <taxon>Halobacteria</taxon>
        <taxon>Halobacteriales</taxon>
        <taxon>Haloferacaceae</taxon>
        <taxon>Halorubrum</taxon>
    </lineage>
</organism>
<evidence type="ECO:0000313" key="3">
    <source>
        <dbReference type="Proteomes" id="UP001210528"/>
    </source>
</evidence>
<dbReference type="RefSeq" id="WP_271970367.1">
    <property type="nucleotide sequence ID" value="NZ_JAQLUK010000001.1"/>
</dbReference>
<keyword evidence="3" id="KW-1185">Reference proteome</keyword>
<comment type="caution">
    <text evidence="2">The sequence shown here is derived from an EMBL/GenBank/DDBJ whole genome shotgun (WGS) entry which is preliminary data.</text>
</comment>
<evidence type="ECO:0000313" key="2">
    <source>
        <dbReference type="EMBL" id="MDB2291099.1"/>
    </source>
</evidence>
<feature type="region of interest" description="Disordered" evidence="1">
    <location>
        <begin position="1"/>
        <end position="52"/>
    </location>
</feature>
<feature type="compositionally biased region" description="Basic and acidic residues" evidence="1">
    <location>
        <begin position="18"/>
        <end position="49"/>
    </location>
</feature>
<dbReference type="EMBL" id="JAQLUK010000001">
    <property type="protein sequence ID" value="MDB2291099.1"/>
    <property type="molecule type" value="Genomic_DNA"/>
</dbReference>